<dbReference type="RefSeq" id="WP_104501572.1">
    <property type="nucleotide sequence ID" value="NZ_CP018049.1"/>
</dbReference>
<organism evidence="1 2">
    <name type="scientific">Pseudomonas orientalis</name>
    <dbReference type="NCBI Taxonomy" id="76758"/>
    <lineage>
        <taxon>Bacteria</taxon>
        <taxon>Pseudomonadati</taxon>
        <taxon>Pseudomonadota</taxon>
        <taxon>Gammaproteobacteria</taxon>
        <taxon>Pseudomonadales</taxon>
        <taxon>Pseudomonadaceae</taxon>
        <taxon>Pseudomonas</taxon>
    </lineage>
</organism>
<reference evidence="1 2" key="1">
    <citation type="journal article" date="2018" name="Front. Microbiol.">
        <title>Pseudomonas orientalis F9: A Potent Antagonist against Phytopathogens with Phytotoxic Effect in the Apple Flower.</title>
        <authorList>
            <person name="Zengerer V."/>
            <person name="Schmid M."/>
            <person name="Bieri M."/>
            <person name="Muller D.C."/>
            <person name="Remus-Emsermann M.N.P."/>
            <person name="Ahrens C.H."/>
            <person name="Pelludat C."/>
        </authorList>
    </citation>
    <scope>NUCLEOTIDE SEQUENCE [LARGE SCALE GENOMIC DNA]</scope>
    <source>
        <strain evidence="1 2">F9</strain>
    </source>
</reference>
<dbReference type="EMBL" id="CP018049">
    <property type="protein sequence ID" value="AUZ44659.1"/>
    <property type="molecule type" value="Genomic_DNA"/>
</dbReference>
<protein>
    <submittedName>
        <fullName evidence="1">Transcriptional regulator</fullName>
    </submittedName>
</protein>
<dbReference type="Proteomes" id="UP000239888">
    <property type="component" value="Chromosome"/>
</dbReference>
<name>A0A2L0RRN3_9PSED</name>
<dbReference type="KEGG" id="poi:BOP93_03395"/>
<evidence type="ECO:0000313" key="1">
    <source>
        <dbReference type="EMBL" id="AUZ44659.1"/>
    </source>
</evidence>
<accession>A0A2L0RRN3</accession>
<proteinExistence type="predicted"/>
<sequence>MSVKGSADDYLKRQILIDDLVSGRPTHQQLGAGITLRSCDAGARKGVALHIANMALQSGQLERALERRFEQALAFDGYYIYLDKQSALVIWHALPTQRQALDNIISRMMALANLNALDLSATL</sequence>
<evidence type="ECO:0000313" key="2">
    <source>
        <dbReference type="Proteomes" id="UP000239888"/>
    </source>
</evidence>
<dbReference type="AlphaFoldDB" id="A0A2L0RRN3"/>
<gene>
    <name evidence="1" type="ORF">BOP93_03395</name>
</gene>